<comment type="similarity">
    <text evidence="2 5">Belongs to the CDP-alcohol phosphatidyltransferase class-I family.</text>
</comment>
<dbReference type="OrthoDB" id="196717at2759"/>
<evidence type="ECO:0000256" key="3">
    <source>
        <dbReference type="ARBA" id="ARBA00022679"/>
    </source>
</evidence>
<reference evidence="7 8" key="1">
    <citation type="submission" date="2013-02" db="EMBL/GenBank/DDBJ databases">
        <title>The Genome Annotation of Plasmodium falciparum FCH/4.</title>
        <authorList>
            <consortium name="The Broad Institute Genome Sequencing Platform"/>
            <consortium name="The Broad Institute Genome Sequencing Center for Infectious Disease"/>
            <person name="Neafsey D."/>
            <person name="Hoffman S."/>
            <person name="Volkman S."/>
            <person name="Rosenthal P."/>
            <person name="Walker B."/>
            <person name="Young S.K."/>
            <person name="Zeng Q."/>
            <person name="Gargeya S."/>
            <person name="Fitzgerald M."/>
            <person name="Haas B."/>
            <person name="Abouelleil A."/>
            <person name="Allen A.W."/>
            <person name="Alvarado L."/>
            <person name="Arachchi H.M."/>
            <person name="Berlin A.M."/>
            <person name="Chapman S.B."/>
            <person name="Gainer-Dewar J."/>
            <person name="Goldberg J."/>
            <person name="Griggs A."/>
            <person name="Gujja S."/>
            <person name="Hansen M."/>
            <person name="Howarth C."/>
            <person name="Imamovic A."/>
            <person name="Ireland A."/>
            <person name="Larimer J."/>
            <person name="McCowan C."/>
            <person name="Murphy C."/>
            <person name="Pearson M."/>
            <person name="Poon T.W."/>
            <person name="Priest M."/>
            <person name="Roberts A."/>
            <person name="Saif S."/>
            <person name="Shea T."/>
            <person name="Sisk P."/>
            <person name="Sykes S."/>
            <person name="Wortman J."/>
            <person name="Nusbaum C."/>
            <person name="Birren B."/>
        </authorList>
    </citation>
    <scope>NUCLEOTIDE SEQUENCE [LARGE SCALE GENOMIC DNA]</scope>
    <source>
        <strain evidence="7 8">FCH/4</strain>
    </source>
</reference>
<feature type="transmembrane region" description="Helical" evidence="6">
    <location>
        <begin position="12"/>
        <end position="32"/>
    </location>
</feature>
<feature type="transmembrane region" description="Helical" evidence="6">
    <location>
        <begin position="274"/>
        <end position="291"/>
    </location>
</feature>
<evidence type="ECO:0000256" key="1">
    <source>
        <dbReference type="ARBA" id="ARBA00004370"/>
    </source>
</evidence>
<feature type="transmembrane region" description="Helical" evidence="6">
    <location>
        <begin position="242"/>
        <end position="262"/>
    </location>
</feature>
<feature type="transmembrane region" description="Helical" evidence="6">
    <location>
        <begin position="217"/>
        <end position="236"/>
    </location>
</feature>
<evidence type="ECO:0008006" key="9">
    <source>
        <dbReference type="Google" id="ProtNLM"/>
    </source>
</evidence>
<feature type="transmembrane region" description="Helical" evidence="6">
    <location>
        <begin position="185"/>
        <end position="205"/>
    </location>
</feature>
<evidence type="ECO:0000256" key="2">
    <source>
        <dbReference type="ARBA" id="ARBA00010441"/>
    </source>
</evidence>
<dbReference type="PANTHER" id="PTHR10414">
    <property type="entry name" value="ETHANOLAMINEPHOSPHOTRANSFERASE"/>
    <property type="match status" value="1"/>
</dbReference>
<evidence type="ECO:0000256" key="6">
    <source>
        <dbReference type="SAM" id="Phobius"/>
    </source>
</evidence>
<sequence>MYTITFNSITPNLLTLLGFLCSTIAFVLTFVFDSQNKKYDYIYIYAGIFLFIYQTFDALDGKQARKTNTSSPLGQLFDHGCDSITTVRIKLIILFFIYFIIFIFFISAKSYWGRVYYWMEYHTKVFNTSVGKIGTTESHVLVITMCILRGLKGAGVFQRTTLKDILPKSISSVLCKCVLSVTMNYVILIPVIFFIILSISRCTYIGMQNAKKKKSEAIMQLAVVYIFSLMQYYFYYTNVTPKTELICFSIIALYSCFYNLFINLSTILKIKMDLIPVPVIFYYLSILLIFLKRNTKYKFLKHPLLKDSYILYYILFFGIIYLLDYAHTIITNICKELNITFIFNKKYKKK</sequence>
<dbReference type="GO" id="GO:0016780">
    <property type="term" value="F:phosphotransferase activity, for other substituted phosphate groups"/>
    <property type="evidence" value="ECO:0007669"/>
    <property type="project" value="InterPro"/>
</dbReference>
<organism evidence="7 8">
    <name type="scientific">Plasmodium falciparum FCH/4</name>
    <dbReference type="NCBI Taxonomy" id="1036724"/>
    <lineage>
        <taxon>Eukaryota</taxon>
        <taxon>Sar</taxon>
        <taxon>Alveolata</taxon>
        <taxon>Apicomplexa</taxon>
        <taxon>Aconoidasida</taxon>
        <taxon>Haemosporida</taxon>
        <taxon>Plasmodiidae</taxon>
        <taxon>Plasmodium</taxon>
        <taxon>Plasmodium (Laverania)</taxon>
    </lineage>
</organism>
<reference evidence="7 8" key="2">
    <citation type="submission" date="2013-02" db="EMBL/GenBank/DDBJ databases">
        <title>The Genome Sequence of Plasmodium falciparum FCH/4.</title>
        <authorList>
            <consortium name="The Broad Institute Genome Sequencing Platform"/>
            <consortium name="The Broad Institute Genome Sequencing Center for Infectious Disease"/>
            <person name="Neafsey D."/>
            <person name="Cheeseman I."/>
            <person name="Volkman S."/>
            <person name="Adams J."/>
            <person name="Walker B."/>
            <person name="Young S.K."/>
            <person name="Zeng Q."/>
            <person name="Gargeya S."/>
            <person name="Fitzgerald M."/>
            <person name="Haas B."/>
            <person name="Abouelleil A."/>
            <person name="Alvarado L."/>
            <person name="Arachchi H.M."/>
            <person name="Berlin A.M."/>
            <person name="Chapman S.B."/>
            <person name="Dewar J."/>
            <person name="Goldberg J."/>
            <person name="Griggs A."/>
            <person name="Gujja S."/>
            <person name="Hansen M."/>
            <person name="Howarth C."/>
            <person name="Imamovic A."/>
            <person name="Larimer J."/>
            <person name="McCowan C."/>
            <person name="Murphy C."/>
            <person name="Neiman D."/>
            <person name="Pearson M."/>
            <person name="Priest M."/>
            <person name="Roberts A."/>
            <person name="Saif S."/>
            <person name="Shea T."/>
            <person name="Sisk P."/>
            <person name="Sykes S."/>
            <person name="Wortman J."/>
            <person name="Nusbaum C."/>
            <person name="Birren B."/>
        </authorList>
    </citation>
    <scope>NUCLEOTIDE SEQUENCE [LARGE SCALE GENOMIC DNA]</scope>
    <source>
        <strain evidence="7 8">FCH/4</strain>
    </source>
</reference>
<accession>A0A024VTS0</accession>
<dbReference type="InterPro" id="IPR014472">
    <property type="entry name" value="CHOPT"/>
</dbReference>
<feature type="transmembrane region" description="Helical" evidence="6">
    <location>
        <begin position="311"/>
        <end position="330"/>
    </location>
</feature>
<proteinExistence type="inferred from homology"/>
<dbReference type="InterPro" id="IPR000462">
    <property type="entry name" value="CDP-OH_P_trans"/>
</dbReference>
<comment type="subcellular location">
    <subcellularLocation>
        <location evidence="1">Membrane</location>
    </subcellularLocation>
</comment>
<dbReference type="PANTHER" id="PTHR10414:SF37">
    <property type="entry name" value="BB IN A BOXCAR, ISOFORM C"/>
    <property type="match status" value="1"/>
</dbReference>
<dbReference type="AlphaFoldDB" id="A0A024VTS0"/>
<keyword evidence="4 6" id="KW-0472">Membrane</keyword>
<dbReference type="Gene3D" id="1.20.120.1760">
    <property type="match status" value="1"/>
</dbReference>
<evidence type="ECO:0000256" key="5">
    <source>
        <dbReference type="RuleBase" id="RU003750"/>
    </source>
</evidence>
<dbReference type="GO" id="GO:0008654">
    <property type="term" value="P:phospholipid biosynthetic process"/>
    <property type="evidence" value="ECO:0007669"/>
    <property type="project" value="InterPro"/>
</dbReference>
<evidence type="ECO:0000313" key="7">
    <source>
        <dbReference type="EMBL" id="ETW31610.1"/>
    </source>
</evidence>
<dbReference type="EMBL" id="KI927837">
    <property type="protein sequence ID" value="ETW31610.1"/>
    <property type="molecule type" value="Genomic_DNA"/>
</dbReference>
<dbReference type="InterPro" id="IPR043130">
    <property type="entry name" value="CDP-OH_PTrfase_TM_dom"/>
</dbReference>
<evidence type="ECO:0000313" key="8">
    <source>
        <dbReference type="Proteomes" id="UP000030656"/>
    </source>
</evidence>
<gene>
    <name evidence="7" type="ORF">PFFCH_00957</name>
</gene>
<dbReference type="Pfam" id="PF01066">
    <property type="entry name" value="CDP-OH_P_transf"/>
    <property type="match status" value="1"/>
</dbReference>
<name>A0A024VTS0_PLAFA</name>
<keyword evidence="3 5" id="KW-0808">Transferase</keyword>
<keyword evidence="6" id="KW-0812">Transmembrane</keyword>
<dbReference type="GO" id="GO:0016020">
    <property type="term" value="C:membrane"/>
    <property type="evidence" value="ECO:0007669"/>
    <property type="project" value="UniProtKB-SubCell"/>
</dbReference>
<dbReference type="Proteomes" id="UP000030656">
    <property type="component" value="Unassembled WGS sequence"/>
</dbReference>
<protein>
    <recommendedName>
        <fullName evidence="9">Choline/ethanolaminephosphotransferase</fullName>
    </recommendedName>
</protein>
<evidence type="ECO:0000256" key="4">
    <source>
        <dbReference type="ARBA" id="ARBA00023136"/>
    </source>
</evidence>
<keyword evidence="6" id="KW-1133">Transmembrane helix</keyword>
<dbReference type="InterPro" id="IPR048254">
    <property type="entry name" value="CDP_ALCOHOL_P_TRANSF_CS"/>
</dbReference>
<feature type="transmembrane region" description="Helical" evidence="6">
    <location>
        <begin position="38"/>
        <end position="56"/>
    </location>
</feature>
<dbReference type="PIRSF" id="PIRSF015665">
    <property type="entry name" value="CHOPT"/>
    <property type="match status" value="1"/>
</dbReference>
<dbReference type="PROSITE" id="PS00379">
    <property type="entry name" value="CDP_ALCOHOL_P_TRANSF"/>
    <property type="match status" value="1"/>
</dbReference>
<feature type="transmembrane region" description="Helical" evidence="6">
    <location>
        <begin position="91"/>
        <end position="112"/>
    </location>
</feature>